<dbReference type="EMBL" id="DS469530">
    <property type="protein sequence ID" value="EDO46068.1"/>
    <property type="molecule type" value="Genomic_DNA"/>
</dbReference>
<dbReference type="InParanoid" id="A7RR83"/>
<gene>
    <name evidence="2" type="ORF">NEMVEDRAFT_v1g232143</name>
</gene>
<dbReference type="AlphaFoldDB" id="A7RR83"/>
<evidence type="ECO:0000313" key="2">
    <source>
        <dbReference type="EMBL" id="EDO46068.1"/>
    </source>
</evidence>
<sequence>MKECYPEEPSKQSKPRENMHAGEAKGFFLGHENLARKMTYIYAGNLWERSQSMLDLRAWKTRVVMLHPGNLVQGVPTRLLELGNDSIGGTLNLSL</sequence>
<feature type="region of interest" description="Disordered" evidence="1">
    <location>
        <begin position="1"/>
        <end position="20"/>
    </location>
</feature>
<keyword evidence="3" id="KW-1185">Reference proteome</keyword>
<evidence type="ECO:0000313" key="3">
    <source>
        <dbReference type="Proteomes" id="UP000001593"/>
    </source>
</evidence>
<organism evidence="2 3">
    <name type="scientific">Nematostella vectensis</name>
    <name type="common">Starlet sea anemone</name>
    <dbReference type="NCBI Taxonomy" id="45351"/>
    <lineage>
        <taxon>Eukaryota</taxon>
        <taxon>Metazoa</taxon>
        <taxon>Cnidaria</taxon>
        <taxon>Anthozoa</taxon>
        <taxon>Hexacorallia</taxon>
        <taxon>Actiniaria</taxon>
        <taxon>Edwardsiidae</taxon>
        <taxon>Nematostella</taxon>
    </lineage>
</organism>
<dbReference type="Proteomes" id="UP000001593">
    <property type="component" value="Unassembled WGS sequence"/>
</dbReference>
<accession>A7RR83</accession>
<dbReference type="HOGENOM" id="CLU_2375250_0_0_1"/>
<name>A7RR83_NEMVE</name>
<proteinExistence type="predicted"/>
<evidence type="ECO:0000256" key="1">
    <source>
        <dbReference type="SAM" id="MobiDB-lite"/>
    </source>
</evidence>
<reference evidence="2 3" key="1">
    <citation type="journal article" date="2007" name="Science">
        <title>Sea anemone genome reveals ancestral eumetazoan gene repertoire and genomic organization.</title>
        <authorList>
            <person name="Putnam N.H."/>
            <person name="Srivastava M."/>
            <person name="Hellsten U."/>
            <person name="Dirks B."/>
            <person name="Chapman J."/>
            <person name="Salamov A."/>
            <person name="Terry A."/>
            <person name="Shapiro H."/>
            <person name="Lindquist E."/>
            <person name="Kapitonov V.V."/>
            <person name="Jurka J."/>
            <person name="Genikhovich G."/>
            <person name="Grigoriev I.V."/>
            <person name="Lucas S.M."/>
            <person name="Steele R.E."/>
            <person name="Finnerty J.R."/>
            <person name="Technau U."/>
            <person name="Martindale M.Q."/>
            <person name="Rokhsar D.S."/>
        </authorList>
    </citation>
    <scope>NUCLEOTIDE SEQUENCE [LARGE SCALE GENOMIC DNA]</scope>
    <source>
        <strain evidence="3">CH2 X CH6</strain>
    </source>
</reference>
<protein>
    <submittedName>
        <fullName evidence="2">Uncharacterized protein</fullName>
    </submittedName>
</protein>